<dbReference type="Proteomes" id="UP000070659">
    <property type="component" value="Unassembled WGS sequence"/>
</dbReference>
<dbReference type="RefSeq" id="WP_066890187.1">
    <property type="nucleotide sequence ID" value="NZ_JYIJ01000019.1"/>
</dbReference>
<proteinExistence type="predicted"/>
<evidence type="ECO:0000313" key="5">
    <source>
        <dbReference type="Proteomes" id="UP000070188"/>
    </source>
</evidence>
<reference evidence="2 7" key="2">
    <citation type="submission" date="2015-02" db="EMBL/GenBank/DDBJ databases">
        <title>Physiological reanalysis, assessment of diazotrophy, and genome sequences of multiple isolates of Streptomyces thermoautotrophicus.</title>
        <authorList>
            <person name="MacKellar D.C."/>
            <person name="Lieber L."/>
            <person name="Norman J."/>
            <person name="Bolger A."/>
            <person name="Tobin C."/>
            <person name="Murray J.W."/>
            <person name="Prell J."/>
        </authorList>
    </citation>
    <scope>NUCLEOTIDE SEQUENCE [LARGE SCALE GENOMIC DNA]</scope>
    <source>
        <strain evidence="2 7">UBT1</strain>
    </source>
</reference>
<dbReference type="PROSITE" id="PS51257">
    <property type="entry name" value="PROKAR_LIPOPROTEIN"/>
    <property type="match status" value="1"/>
</dbReference>
<evidence type="ECO:0000313" key="7">
    <source>
        <dbReference type="Proteomes" id="UP000070659"/>
    </source>
</evidence>
<dbReference type="Proteomes" id="UP000070188">
    <property type="component" value="Unassembled WGS sequence"/>
</dbReference>
<dbReference type="EMBL" id="LAXD01000001">
    <property type="protein sequence ID" value="KWX02898.1"/>
    <property type="molecule type" value="Genomic_DNA"/>
</dbReference>
<evidence type="ECO:0000313" key="4">
    <source>
        <dbReference type="EMBL" id="KWX10186.1"/>
    </source>
</evidence>
<sequence length="164" mass="17808">MSSYHRRLPAIALAAAGVAALAGCEKPTPVATVVRGSDSVHTQAACYAHDEEDAVDERKCQPRGHPPEKIVVHAGDALGVGLDPASGATAWRVVVFDTARRGPVLEARFSGEQTYRRFQVPAEVLRFGTAELRVVAYVDGKARGVWFFQLERDPADKQLDWIQG</sequence>
<dbReference type="OrthoDB" id="5185019at2"/>
<reference evidence="6" key="1">
    <citation type="submission" date="2015-02" db="EMBL/GenBank/DDBJ databases">
        <title>Physiological reanalysis, assessment of diazotrophy, and genome sequences of multiple isolates of Streptomyces thermoautotrophicus.</title>
        <authorList>
            <person name="MacKellar D.C."/>
            <person name="Lieber L."/>
            <person name="Norman J."/>
            <person name="Bolger A."/>
            <person name="Tobin C."/>
            <person name="Murray J.W."/>
            <person name="Friesen M."/>
            <person name="Prell J."/>
        </authorList>
    </citation>
    <scope>NUCLEOTIDE SEQUENCE [LARGE SCALE GENOMIC DNA]</scope>
    <source>
        <strain evidence="6">UBT1</strain>
    </source>
</reference>
<keyword evidence="5" id="KW-1185">Reference proteome</keyword>
<name>A0A132MJV7_9ACTN</name>
<keyword evidence="1" id="KW-0732">Signal</keyword>
<feature type="signal peptide" evidence="1">
    <location>
        <begin position="1"/>
        <end position="22"/>
    </location>
</feature>
<evidence type="ECO:0000313" key="3">
    <source>
        <dbReference type="EMBL" id="KWX02898.1"/>
    </source>
</evidence>
<comment type="caution">
    <text evidence="2">The sequence shown here is derived from an EMBL/GenBank/DDBJ whole genome shotgun (WGS) entry which is preliminary data.</text>
</comment>
<organism evidence="2 7">
    <name type="scientific">Carbonactinospora thermoautotrophica</name>
    <dbReference type="NCBI Taxonomy" id="1469144"/>
    <lineage>
        <taxon>Bacteria</taxon>
        <taxon>Bacillati</taxon>
        <taxon>Actinomycetota</taxon>
        <taxon>Actinomycetes</taxon>
        <taxon>Kitasatosporales</taxon>
        <taxon>Carbonactinosporaceae</taxon>
        <taxon>Carbonactinospora</taxon>
    </lineage>
</organism>
<evidence type="ECO:0008006" key="8">
    <source>
        <dbReference type="Google" id="ProtNLM"/>
    </source>
</evidence>
<dbReference type="Proteomes" id="UP000070598">
    <property type="component" value="Unassembled WGS sequence"/>
</dbReference>
<reference evidence="5" key="3">
    <citation type="submission" date="2015-04" db="EMBL/GenBank/DDBJ databases">
        <title>Physiological reanalysis, assessment of diazotrophy, and genome sequences of multiple isolates of Streptomyces thermoautotrophicus.</title>
        <authorList>
            <person name="MacKellar D.C."/>
            <person name="Lieber L."/>
            <person name="Norman J."/>
            <person name="Bolger A."/>
            <person name="Tobin C."/>
            <person name="Murray J.W."/>
            <person name="Chang R."/>
            <person name="Ford T."/>
            <person name="Nguyen P.Q."/>
            <person name="Woodward J."/>
            <person name="Permingeat H."/>
            <person name="Joshi N.S."/>
            <person name="Silver P.A."/>
            <person name="Usadel B."/>
            <person name="Rutherford A.W."/>
            <person name="Friesen M."/>
            <person name="Prell J."/>
        </authorList>
    </citation>
    <scope>NUCLEOTIDE SEQUENCE [LARGE SCALE GENOMIC DNA]</scope>
    <source>
        <strain evidence="5">H1</strain>
    </source>
</reference>
<evidence type="ECO:0000313" key="6">
    <source>
        <dbReference type="Proteomes" id="UP000070598"/>
    </source>
</evidence>
<feature type="chain" id="PRO_5044056428" description="Lipoprotein" evidence="1">
    <location>
        <begin position="23"/>
        <end position="164"/>
    </location>
</feature>
<dbReference type="EMBL" id="JYIK01000591">
    <property type="protein sequence ID" value="KWX10186.1"/>
    <property type="molecule type" value="Genomic_DNA"/>
</dbReference>
<dbReference type="STRING" id="1469144.LI90_3947"/>
<gene>
    <name evidence="3" type="ORF">LI90_3947</name>
    <name evidence="2" type="ORF">TH66_22840</name>
    <name evidence="4" type="ORF">TR74_05135</name>
</gene>
<accession>A0A132MJV7</accession>
<protein>
    <recommendedName>
        <fullName evidence="8">Lipoprotein</fullName>
    </recommendedName>
</protein>
<dbReference type="AlphaFoldDB" id="A0A132MJV7"/>
<evidence type="ECO:0000256" key="1">
    <source>
        <dbReference type="SAM" id="SignalP"/>
    </source>
</evidence>
<dbReference type="EMBL" id="JYIJ01000019">
    <property type="protein sequence ID" value="KWW98108.1"/>
    <property type="molecule type" value="Genomic_DNA"/>
</dbReference>
<dbReference type="PATRIC" id="fig|1469144.10.peg.4228"/>
<reference evidence="3" key="4">
    <citation type="submission" date="2015-04" db="EMBL/GenBank/DDBJ databases">
        <title>Physiological reanalysis, assessment of diazotrophy, and genome sequences of multiple isolates of Streptomyces thermoautotrophicus.</title>
        <authorList>
            <person name="MacKellar D.C."/>
            <person name="Lieber L."/>
            <person name="Norman J."/>
            <person name="Bolger A."/>
            <person name="Tobin C."/>
            <person name="Murray J.W."/>
            <person name="Woodward J."/>
            <person name="Friesen M."/>
            <person name="Prell J."/>
        </authorList>
    </citation>
    <scope>NUCLEOTIDE SEQUENCE [LARGE SCALE GENOMIC DNA]</scope>
    <source>
        <strain evidence="3">H1</strain>
    </source>
</reference>
<evidence type="ECO:0000313" key="2">
    <source>
        <dbReference type="EMBL" id="KWW98108.1"/>
    </source>
</evidence>